<evidence type="ECO:0000259" key="3">
    <source>
        <dbReference type="PROSITE" id="PS51263"/>
    </source>
</evidence>
<dbReference type="PANTHER" id="PTHR46063">
    <property type="entry name" value="KELCH DOMAIN-CONTAINING PROTEIN"/>
    <property type="match status" value="1"/>
</dbReference>
<accession>A0ABR4NK39</accession>
<feature type="region of interest" description="Disordered" evidence="2">
    <location>
        <begin position="1"/>
        <end position="28"/>
    </location>
</feature>
<feature type="domain" description="ADF-H" evidence="3">
    <location>
        <begin position="786"/>
        <end position="951"/>
    </location>
</feature>
<dbReference type="Proteomes" id="UP001527925">
    <property type="component" value="Unassembled WGS sequence"/>
</dbReference>
<dbReference type="InterPro" id="IPR025183">
    <property type="entry name" value="DUF4110"/>
</dbReference>
<evidence type="ECO:0000313" key="5">
    <source>
        <dbReference type="Proteomes" id="UP001527925"/>
    </source>
</evidence>
<proteinExistence type="inferred from homology"/>
<dbReference type="InterPro" id="IPR011171">
    <property type="entry name" value="GMF"/>
</dbReference>
<dbReference type="CDD" id="cd11283">
    <property type="entry name" value="ADF_GMF-beta_like"/>
    <property type="match status" value="1"/>
</dbReference>
<dbReference type="PROSITE" id="PS51263">
    <property type="entry name" value="ADF_H"/>
    <property type="match status" value="1"/>
</dbReference>
<feature type="compositionally biased region" description="Basic residues" evidence="2">
    <location>
        <begin position="383"/>
        <end position="404"/>
    </location>
</feature>
<evidence type="ECO:0000256" key="1">
    <source>
        <dbReference type="ARBA" id="ARBA00010055"/>
    </source>
</evidence>
<evidence type="ECO:0000256" key="2">
    <source>
        <dbReference type="SAM" id="MobiDB-lite"/>
    </source>
</evidence>
<dbReference type="Pfam" id="PF00241">
    <property type="entry name" value="Cofilin_ADF"/>
    <property type="match status" value="2"/>
</dbReference>
<sequence>MGRSTKKKAAAGAKGAKSKTKIHRQGMAARDGVCRMLIVKPPFQEESKKLKKEAKKRKEELGLEEEEDIDAILADFKREQEAQFLVTEEADCAPPTRRAGASLSVNPLNPTELLLFGGEYYDGQKVHMYNELYRFNTEKRTWSKITSPNSPGPRSSHQVAITPAGRLFLWGGEFVSPNQTGFFHYKDFWTCDLAAKEFTWEQLDIKGRPPPRSGHRMVQWKHLFVMFGGFFDNYTETRYYDDLWVFDTLNFVWVKLDLPEPRPTARSGFQMFAHGDLVCVYGGYCKTVVKGKKSVGRVHSDMWVLRMSSQLDAIRWERRKKAGGLGPTLRSGCTMTVHKGRAIMFGGVSDVQESDETLESVYHKDMFQFNIDSNKWFPLTLRMAKKPKNKNKKKQKKKTKKKKAATAAASSAGGKGKGKGKRRGDSSNSDSDSGSDSPSDASDDDSDASESESESEPEPEAPHPCERFSTMLTVSKNTLYLYGGLIEDKKKEITLNDMWALNLDKLNEWVPILEDNAFTSQWLGEESDDDENDDDDDDDEGGEDEEDDEDDDDDDDDDDDEVEEDGDAGEGGAGPSGVAQDESVNKDDDEDEEEQDTKKRGKSGKKQKPAKKRQDSKKTRNDGEPDNDGAAAWAGSPAAQPRPGKSKKSKKDKHAADSPAADAEAGDASGRVADVLSATSQLSLDAAATPMTDEERARLIAAEPLVHETLRDYFARTSVHWQNVALQDSSRTGKALRRVAFELAQERFDAAQPELEEMRKLLRQNEAAAAATAKAAAERAAEQRTSRNRRACIYTVKQLESLRFRKAKSNAALILKIDVPTLTVVQDEYLDNTTLEEVQENLPDSTPRFIVLSYEMRHKDGRISYPLVGLYYKLRVVWLKPIPEDMQREWRRAARSADIERGSPDGSSTNNRMLYASTRSYLFQKAEISGKVFDLTDAEDLTDDWMVQKLEASLTRP</sequence>
<feature type="compositionally biased region" description="Acidic residues" evidence="2">
    <location>
        <begin position="525"/>
        <end position="568"/>
    </location>
</feature>
<comment type="similarity">
    <text evidence="1">Belongs to the actin-binding proteins ADF family. GMF subfamily.</text>
</comment>
<feature type="compositionally biased region" description="Low complexity" evidence="2">
    <location>
        <begin position="657"/>
        <end position="668"/>
    </location>
</feature>
<dbReference type="InterPro" id="IPR029006">
    <property type="entry name" value="ADF-H/Gelsolin-like_dom_sf"/>
</dbReference>
<dbReference type="Pfam" id="PF13422">
    <property type="entry name" value="DUF4110"/>
    <property type="match status" value="1"/>
</dbReference>
<dbReference type="InterPro" id="IPR015915">
    <property type="entry name" value="Kelch-typ_b-propeller"/>
</dbReference>
<dbReference type="SUPFAM" id="SSF117281">
    <property type="entry name" value="Kelch motif"/>
    <property type="match status" value="1"/>
</dbReference>
<name>A0ABR4NK39_9FUNG</name>
<dbReference type="Pfam" id="PF24681">
    <property type="entry name" value="Kelch_KLHDC2_KLHL20_DRC7"/>
    <property type="match status" value="1"/>
</dbReference>
<dbReference type="InterPro" id="IPR052588">
    <property type="entry name" value="Kelch_domain_protein"/>
</dbReference>
<feature type="compositionally biased region" description="Low complexity" evidence="2">
    <location>
        <begin position="630"/>
        <end position="639"/>
    </location>
</feature>
<feature type="compositionally biased region" description="Basic residues" evidence="2">
    <location>
        <begin position="599"/>
        <end position="611"/>
    </location>
</feature>
<feature type="compositionally biased region" description="Low complexity" evidence="2">
    <location>
        <begin position="426"/>
        <end position="440"/>
    </location>
</feature>
<feature type="compositionally biased region" description="Basic and acidic residues" evidence="2">
    <location>
        <begin position="612"/>
        <end position="623"/>
    </location>
</feature>
<gene>
    <name evidence="4" type="primary">KEL3</name>
    <name evidence="4" type="ORF">HK105_200706</name>
</gene>
<dbReference type="Gene3D" id="3.40.20.10">
    <property type="entry name" value="Severin"/>
    <property type="match status" value="1"/>
</dbReference>
<feature type="compositionally biased region" description="Basic residues" evidence="2">
    <location>
        <begin position="644"/>
        <end position="653"/>
    </location>
</feature>
<protein>
    <submittedName>
        <fullName evidence="4">Kelch repeat-containing protein 3</fullName>
    </submittedName>
</protein>
<dbReference type="PANTHER" id="PTHR46063:SF1">
    <property type="entry name" value="KELCH DOMAIN-CONTAINING PROTEIN 4"/>
    <property type="match status" value="1"/>
</dbReference>
<dbReference type="InterPro" id="IPR002108">
    <property type="entry name" value="ADF-H"/>
</dbReference>
<reference evidence="4 5" key="1">
    <citation type="submission" date="2023-09" db="EMBL/GenBank/DDBJ databases">
        <title>Pangenome analysis of Batrachochytrium dendrobatidis and related Chytrids.</title>
        <authorList>
            <person name="Yacoub M.N."/>
            <person name="Stajich J.E."/>
            <person name="James T.Y."/>
        </authorList>
    </citation>
    <scope>NUCLEOTIDE SEQUENCE [LARGE SCALE GENOMIC DNA]</scope>
    <source>
        <strain evidence="4 5">JEL0888</strain>
    </source>
</reference>
<dbReference type="SUPFAM" id="SSF55753">
    <property type="entry name" value="Actin depolymerizing proteins"/>
    <property type="match status" value="1"/>
</dbReference>
<keyword evidence="5" id="KW-1185">Reference proteome</keyword>
<feature type="region of interest" description="Disordered" evidence="2">
    <location>
        <begin position="520"/>
        <end position="668"/>
    </location>
</feature>
<feature type="compositionally biased region" description="Acidic residues" evidence="2">
    <location>
        <begin position="441"/>
        <end position="459"/>
    </location>
</feature>
<dbReference type="Gene3D" id="2.120.10.80">
    <property type="entry name" value="Kelch-type beta propeller"/>
    <property type="match status" value="1"/>
</dbReference>
<dbReference type="EMBL" id="JADGIZ020000002">
    <property type="protein sequence ID" value="KAL2919789.1"/>
    <property type="molecule type" value="Genomic_DNA"/>
</dbReference>
<comment type="caution">
    <text evidence="4">The sequence shown here is derived from an EMBL/GenBank/DDBJ whole genome shotgun (WGS) entry which is preliminary data.</text>
</comment>
<dbReference type="SMART" id="SM00102">
    <property type="entry name" value="ADF"/>
    <property type="match status" value="1"/>
</dbReference>
<feature type="region of interest" description="Disordered" evidence="2">
    <location>
        <begin position="382"/>
        <end position="469"/>
    </location>
</feature>
<evidence type="ECO:0000313" key="4">
    <source>
        <dbReference type="EMBL" id="KAL2919789.1"/>
    </source>
</evidence>
<organism evidence="4 5">
    <name type="scientific">Polyrhizophydium stewartii</name>
    <dbReference type="NCBI Taxonomy" id="2732419"/>
    <lineage>
        <taxon>Eukaryota</taxon>
        <taxon>Fungi</taxon>
        <taxon>Fungi incertae sedis</taxon>
        <taxon>Chytridiomycota</taxon>
        <taxon>Chytridiomycota incertae sedis</taxon>
        <taxon>Chytridiomycetes</taxon>
        <taxon>Rhizophydiales</taxon>
        <taxon>Rhizophydiales incertae sedis</taxon>
        <taxon>Polyrhizophydium</taxon>
    </lineage>
</organism>